<keyword evidence="1" id="KW-0378">Hydrolase</keyword>
<dbReference type="InterPro" id="IPR005152">
    <property type="entry name" value="Lipase_secreted"/>
</dbReference>
<evidence type="ECO:0000256" key="3">
    <source>
        <dbReference type="SAM" id="MobiDB-lite"/>
    </source>
</evidence>
<sequence>MRRAMLTPANDPFYAPPSGYENSPPGTVLRTRPVPNKLAAFATFPQNMANAWQILYRSTDALGNPEATVTTVMQPHNGDPSKLLSYQTAEDSAYSACAPSYVLQTGSGLGGLVTQAELLLMDAALGQGWYVSTPDYEGPKSAFTAGIQAGQATLDSIRAVLATTNVTNVHANASVALWGYSGGALASGWAAELQPTYAPDLKLLGAAMGGTPSELNATLNAINKGVFAGIAPAGIVGLCNVYPDLMNYILQNIIPSKKDQFFKAGSQCLAADALTYAFQDIFSYFTNPNILQGEVAVNVLEINKMGKYVPKIPLYMYHSLNDEIVPFNPTQALVTKYCSEGASIEFVKDIASEHGILAVTGAGDALLWLQARFNGTPAKTGCSSRTTLSSALDPGALPVFGKVIFELLADLLGQPIGPGSLA</sequence>
<accession>A0A8H7U8S9</accession>
<name>A0A8H7U8S9_MORIS</name>
<dbReference type="SUPFAM" id="SSF53474">
    <property type="entry name" value="alpha/beta-Hydrolases"/>
    <property type="match status" value="1"/>
</dbReference>
<dbReference type="OrthoDB" id="2373480at2759"/>
<keyword evidence="5" id="KW-1185">Reference proteome</keyword>
<dbReference type="Proteomes" id="UP000654370">
    <property type="component" value="Unassembled WGS sequence"/>
</dbReference>
<dbReference type="EMBL" id="JAEPQZ010000014">
    <property type="protein sequence ID" value="KAG2173705.1"/>
    <property type="molecule type" value="Genomic_DNA"/>
</dbReference>
<dbReference type="Pfam" id="PF03583">
    <property type="entry name" value="LIP"/>
    <property type="match status" value="1"/>
</dbReference>
<comment type="similarity">
    <text evidence="2">Belongs to the AB hydrolase superfamily. Lipase family.</text>
</comment>
<dbReference type="PIRSF" id="PIRSF029171">
    <property type="entry name" value="Esterase_LipA"/>
    <property type="match status" value="1"/>
</dbReference>
<dbReference type="GO" id="GO:0016042">
    <property type="term" value="P:lipid catabolic process"/>
    <property type="evidence" value="ECO:0007669"/>
    <property type="project" value="UniProtKB-UniRule"/>
</dbReference>
<protein>
    <recommendedName>
        <fullName evidence="6">Triacylglycerol lipase</fullName>
    </recommendedName>
</protein>
<dbReference type="PANTHER" id="PTHR34853">
    <property type="match status" value="1"/>
</dbReference>
<dbReference type="PANTHER" id="PTHR34853:SF5">
    <property type="entry name" value="LIP-DOMAIN-CONTAINING PROTEIN-RELATED"/>
    <property type="match status" value="1"/>
</dbReference>
<comment type="caution">
    <text evidence="4">The sequence shown here is derived from an EMBL/GenBank/DDBJ whole genome shotgun (WGS) entry which is preliminary data.</text>
</comment>
<dbReference type="Gene3D" id="3.40.50.1820">
    <property type="entry name" value="alpha/beta hydrolase"/>
    <property type="match status" value="1"/>
</dbReference>
<evidence type="ECO:0000313" key="4">
    <source>
        <dbReference type="EMBL" id="KAG2173705.1"/>
    </source>
</evidence>
<organism evidence="4 5">
    <name type="scientific">Mortierella isabellina</name>
    <name type="common">Filamentous fungus</name>
    <name type="synonym">Umbelopsis isabellina</name>
    <dbReference type="NCBI Taxonomy" id="91625"/>
    <lineage>
        <taxon>Eukaryota</taxon>
        <taxon>Fungi</taxon>
        <taxon>Fungi incertae sedis</taxon>
        <taxon>Mucoromycota</taxon>
        <taxon>Mucoromycotina</taxon>
        <taxon>Umbelopsidomycetes</taxon>
        <taxon>Umbelopsidales</taxon>
        <taxon>Umbelopsidaceae</taxon>
        <taxon>Umbelopsis</taxon>
    </lineage>
</organism>
<feature type="region of interest" description="Disordered" evidence="3">
    <location>
        <begin position="1"/>
        <end position="21"/>
    </location>
</feature>
<dbReference type="GO" id="GO:0004806">
    <property type="term" value="F:triacylglycerol lipase activity"/>
    <property type="evidence" value="ECO:0007669"/>
    <property type="project" value="UniProtKB-UniRule"/>
</dbReference>
<dbReference type="AlphaFoldDB" id="A0A8H7U8S9"/>
<dbReference type="Gene3D" id="1.10.260.130">
    <property type="match status" value="1"/>
</dbReference>
<evidence type="ECO:0008006" key="6">
    <source>
        <dbReference type="Google" id="ProtNLM"/>
    </source>
</evidence>
<evidence type="ECO:0000256" key="1">
    <source>
        <dbReference type="ARBA" id="ARBA00022801"/>
    </source>
</evidence>
<reference evidence="4" key="1">
    <citation type="submission" date="2020-12" db="EMBL/GenBank/DDBJ databases">
        <title>Metabolic potential, ecology and presence of endohyphal bacteria is reflected in genomic diversity of Mucoromycotina.</title>
        <authorList>
            <person name="Muszewska A."/>
            <person name="Okrasinska A."/>
            <person name="Steczkiewicz K."/>
            <person name="Drgas O."/>
            <person name="Orlowska M."/>
            <person name="Perlinska-Lenart U."/>
            <person name="Aleksandrzak-Piekarczyk T."/>
            <person name="Szatraj K."/>
            <person name="Zielenkiewicz U."/>
            <person name="Pilsyk S."/>
            <person name="Malc E."/>
            <person name="Mieczkowski P."/>
            <person name="Kruszewska J.S."/>
            <person name="Biernat P."/>
            <person name="Pawlowska J."/>
        </authorList>
    </citation>
    <scope>NUCLEOTIDE SEQUENCE</scope>
    <source>
        <strain evidence="4">WA0000067209</strain>
    </source>
</reference>
<dbReference type="InterPro" id="IPR029058">
    <property type="entry name" value="AB_hydrolase_fold"/>
</dbReference>
<evidence type="ECO:0000313" key="5">
    <source>
        <dbReference type="Proteomes" id="UP000654370"/>
    </source>
</evidence>
<gene>
    <name evidence="4" type="ORF">INT43_005125</name>
</gene>
<proteinExistence type="inferred from homology"/>
<evidence type="ECO:0000256" key="2">
    <source>
        <dbReference type="PIRNR" id="PIRNR029171"/>
    </source>
</evidence>